<proteinExistence type="predicted"/>
<gene>
    <name evidence="2" type="ORF">ZRA01_09080</name>
</gene>
<reference evidence="2 3" key="1">
    <citation type="submission" date="2019-06" db="EMBL/GenBank/DDBJ databases">
        <title>Whole genome shotgun sequence of Zoogloea ramigera NBRC 15342.</title>
        <authorList>
            <person name="Hosoyama A."/>
            <person name="Uohara A."/>
            <person name="Ohji S."/>
            <person name="Ichikawa N."/>
        </authorList>
    </citation>
    <scope>NUCLEOTIDE SEQUENCE [LARGE SCALE GENOMIC DNA]</scope>
    <source>
        <strain evidence="2 3">NBRC 15342</strain>
    </source>
</reference>
<dbReference type="PANTHER" id="PTHR42972">
    <property type="entry name" value="TOL-PAL SYSTEM PROTEIN TOLB"/>
    <property type="match status" value="1"/>
</dbReference>
<evidence type="ECO:0000256" key="1">
    <source>
        <dbReference type="SAM" id="SignalP"/>
    </source>
</evidence>
<comment type="caution">
    <text evidence="2">The sequence shown here is derived from an EMBL/GenBank/DDBJ whole genome shotgun (WGS) entry which is preliminary data.</text>
</comment>
<keyword evidence="3" id="KW-1185">Reference proteome</keyword>
<feature type="signal peptide" evidence="1">
    <location>
        <begin position="1"/>
        <end position="20"/>
    </location>
</feature>
<dbReference type="AlphaFoldDB" id="A0A4Y4CPG9"/>
<accession>A0A4Y4CPG9</accession>
<keyword evidence="1" id="KW-0732">Signal</keyword>
<sequence length="347" mass="37131">MKIKTLIVLATLGGALPGQAAQPLPGLGADGAGLTVSGISSGGYMAVQFQVAFSKQVRGAGIIAAGPYDCAEGSSIRALAHCMSPSAWAPPPKPDEIRPRIESRARLGLIDPPEGLADDQVWMLGGGADRTVEPPVMDALEAFYRQWVPADALRRVSLPDAGHAMISVADGKPNACNTSEPPYINRCGDFDAPGELLRHLLGKLEAARAPEPASLQAFDQRPFISGLPADVSMAEQGFVYVPSACRAGGCRVHVAFHGCQQSEDKIGRRFVEGAGYNPWAEANRLIVLYPQTIARNGWAAGSYRWVLNPKGCWDWWGYSSVDYATRNGPQMAAVHKMVDRLQEKPGK</sequence>
<evidence type="ECO:0000313" key="3">
    <source>
        <dbReference type="Proteomes" id="UP000318422"/>
    </source>
</evidence>
<feature type="chain" id="PRO_5021262634" evidence="1">
    <location>
        <begin position="21"/>
        <end position="347"/>
    </location>
</feature>
<dbReference type="EMBL" id="BJNV01000010">
    <property type="protein sequence ID" value="GEC94835.1"/>
    <property type="molecule type" value="Genomic_DNA"/>
</dbReference>
<organism evidence="2 3">
    <name type="scientific">Zoogloea ramigera</name>
    <dbReference type="NCBI Taxonomy" id="350"/>
    <lineage>
        <taxon>Bacteria</taxon>
        <taxon>Pseudomonadati</taxon>
        <taxon>Pseudomonadota</taxon>
        <taxon>Betaproteobacteria</taxon>
        <taxon>Rhodocyclales</taxon>
        <taxon>Zoogloeaceae</taxon>
        <taxon>Zoogloea</taxon>
    </lineage>
</organism>
<dbReference type="Proteomes" id="UP000318422">
    <property type="component" value="Unassembled WGS sequence"/>
</dbReference>
<dbReference type="SUPFAM" id="SSF53474">
    <property type="entry name" value="alpha/beta-Hydrolases"/>
    <property type="match status" value="1"/>
</dbReference>
<dbReference type="RefSeq" id="WP_246093280.1">
    <property type="nucleotide sequence ID" value="NZ_BJNV01000010.1"/>
</dbReference>
<evidence type="ECO:0000313" key="2">
    <source>
        <dbReference type="EMBL" id="GEC94835.1"/>
    </source>
</evidence>
<dbReference type="InterPro" id="IPR029058">
    <property type="entry name" value="AB_hydrolase_fold"/>
</dbReference>
<name>A0A4Y4CPG9_ZOORA</name>
<dbReference type="PANTHER" id="PTHR42972:SF8">
    <property type="entry name" value="POLYHYDROXYBUTYRATE DEPOLYMERASE"/>
    <property type="match status" value="1"/>
</dbReference>
<protein>
    <submittedName>
        <fullName evidence="2">Depolymerase</fullName>
    </submittedName>
</protein>
<dbReference type="Gene3D" id="3.40.50.1820">
    <property type="entry name" value="alpha/beta hydrolase"/>
    <property type="match status" value="2"/>
</dbReference>